<protein>
    <submittedName>
        <fullName evidence="2">Uncharacterized protein</fullName>
    </submittedName>
</protein>
<evidence type="ECO:0000313" key="2">
    <source>
        <dbReference type="EMBL" id="PON72859.1"/>
    </source>
</evidence>
<evidence type="ECO:0000256" key="1">
    <source>
        <dbReference type="SAM" id="MobiDB-lite"/>
    </source>
</evidence>
<accession>A0A2P5DHR1</accession>
<feature type="region of interest" description="Disordered" evidence="1">
    <location>
        <begin position="1"/>
        <end position="29"/>
    </location>
</feature>
<evidence type="ECO:0000313" key="3">
    <source>
        <dbReference type="Proteomes" id="UP000237105"/>
    </source>
</evidence>
<comment type="caution">
    <text evidence="2">The sequence shown here is derived from an EMBL/GenBank/DDBJ whole genome shotgun (WGS) entry which is preliminary data.</text>
</comment>
<dbReference type="Proteomes" id="UP000237105">
    <property type="component" value="Unassembled WGS sequence"/>
</dbReference>
<keyword evidence="3" id="KW-1185">Reference proteome</keyword>
<feature type="compositionally biased region" description="Basic and acidic residues" evidence="1">
    <location>
        <begin position="1"/>
        <end position="10"/>
    </location>
</feature>
<dbReference type="AlphaFoldDB" id="A0A2P5DHR1"/>
<name>A0A2P5DHR1_PARAD</name>
<organism evidence="2 3">
    <name type="scientific">Parasponia andersonii</name>
    <name type="common">Sponia andersonii</name>
    <dbReference type="NCBI Taxonomy" id="3476"/>
    <lineage>
        <taxon>Eukaryota</taxon>
        <taxon>Viridiplantae</taxon>
        <taxon>Streptophyta</taxon>
        <taxon>Embryophyta</taxon>
        <taxon>Tracheophyta</taxon>
        <taxon>Spermatophyta</taxon>
        <taxon>Magnoliopsida</taxon>
        <taxon>eudicotyledons</taxon>
        <taxon>Gunneridae</taxon>
        <taxon>Pentapetalae</taxon>
        <taxon>rosids</taxon>
        <taxon>fabids</taxon>
        <taxon>Rosales</taxon>
        <taxon>Cannabaceae</taxon>
        <taxon>Parasponia</taxon>
    </lineage>
</organism>
<sequence>MPDALTRPDWKPSMNGHSSSKKRPPKITSTGTVFRPLVLLPTSDQLVVTTVELVSTSAFISDHSRPLTRLW</sequence>
<proteinExistence type="predicted"/>
<reference evidence="3" key="1">
    <citation type="submission" date="2016-06" db="EMBL/GenBank/DDBJ databases">
        <title>Parallel loss of symbiosis genes in relatives of nitrogen-fixing non-legume Parasponia.</title>
        <authorList>
            <person name="Van Velzen R."/>
            <person name="Holmer R."/>
            <person name="Bu F."/>
            <person name="Rutten L."/>
            <person name="Van Zeijl A."/>
            <person name="Liu W."/>
            <person name="Santuari L."/>
            <person name="Cao Q."/>
            <person name="Sharma T."/>
            <person name="Shen D."/>
            <person name="Roswanjaya Y."/>
            <person name="Wardhani T."/>
            <person name="Kalhor M.S."/>
            <person name="Jansen J."/>
            <person name="Van den Hoogen J."/>
            <person name="Gungor B."/>
            <person name="Hartog M."/>
            <person name="Hontelez J."/>
            <person name="Verver J."/>
            <person name="Yang W.-C."/>
            <person name="Schijlen E."/>
            <person name="Repin R."/>
            <person name="Schilthuizen M."/>
            <person name="Schranz E."/>
            <person name="Heidstra R."/>
            <person name="Miyata K."/>
            <person name="Fedorova E."/>
            <person name="Kohlen W."/>
            <person name="Bisseling T."/>
            <person name="Smit S."/>
            <person name="Geurts R."/>
        </authorList>
    </citation>
    <scope>NUCLEOTIDE SEQUENCE [LARGE SCALE GENOMIC DNA]</scope>
    <source>
        <strain evidence="3">cv. WU1-14</strain>
    </source>
</reference>
<dbReference type="EMBL" id="JXTB01000037">
    <property type="protein sequence ID" value="PON72859.1"/>
    <property type="molecule type" value="Genomic_DNA"/>
</dbReference>
<gene>
    <name evidence="2" type="ORF">PanWU01x14_063280</name>
</gene>